<reference evidence="2" key="2">
    <citation type="submission" date="2022-06" db="UniProtKB">
        <authorList>
            <consortium name="EnsemblMetazoa"/>
        </authorList>
    </citation>
    <scope>IDENTIFICATION</scope>
    <source>
        <strain evidence="2">DF5081</strain>
    </source>
</reference>
<evidence type="ECO:0000313" key="3">
    <source>
        <dbReference type="Proteomes" id="UP000005237"/>
    </source>
</evidence>
<dbReference type="Proteomes" id="UP000005237">
    <property type="component" value="Unassembled WGS sequence"/>
</dbReference>
<feature type="compositionally biased region" description="Polar residues" evidence="1">
    <location>
        <begin position="1"/>
        <end position="11"/>
    </location>
</feature>
<protein>
    <submittedName>
        <fullName evidence="2">Uncharacterized protein</fullName>
    </submittedName>
</protein>
<feature type="region of interest" description="Disordered" evidence="1">
    <location>
        <begin position="1"/>
        <end position="52"/>
    </location>
</feature>
<organism evidence="2 3">
    <name type="scientific">Caenorhabditis japonica</name>
    <dbReference type="NCBI Taxonomy" id="281687"/>
    <lineage>
        <taxon>Eukaryota</taxon>
        <taxon>Metazoa</taxon>
        <taxon>Ecdysozoa</taxon>
        <taxon>Nematoda</taxon>
        <taxon>Chromadorea</taxon>
        <taxon>Rhabditida</taxon>
        <taxon>Rhabditina</taxon>
        <taxon>Rhabditomorpha</taxon>
        <taxon>Rhabditoidea</taxon>
        <taxon>Rhabditidae</taxon>
        <taxon>Peloderinae</taxon>
        <taxon>Caenorhabditis</taxon>
    </lineage>
</organism>
<sequence length="85" mass="9318">MGCQSNTSQAKQFRESRLSKAAASPRQRPHGETFRNGNMPSEKADEDERQPTPSIFTIFHQGTAFSSACSMFFLATGRGAGKGKY</sequence>
<proteinExistence type="predicted"/>
<accession>A0A8R1IPD9</accession>
<dbReference type="EnsemblMetazoa" id="CJA39165.1">
    <property type="protein sequence ID" value="CJA39165.1"/>
    <property type="gene ID" value="WBGene00215012"/>
</dbReference>
<dbReference type="AlphaFoldDB" id="A0A8R1IPD9"/>
<evidence type="ECO:0000256" key="1">
    <source>
        <dbReference type="SAM" id="MobiDB-lite"/>
    </source>
</evidence>
<name>A0A8R1IPD9_CAEJA</name>
<keyword evidence="3" id="KW-1185">Reference proteome</keyword>
<reference evidence="3" key="1">
    <citation type="submission" date="2010-08" db="EMBL/GenBank/DDBJ databases">
        <authorList>
            <consortium name="Caenorhabditis japonica Sequencing Consortium"/>
            <person name="Wilson R.K."/>
        </authorList>
    </citation>
    <scope>NUCLEOTIDE SEQUENCE [LARGE SCALE GENOMIC DNA]</scope>
    <source>
        <strain evidence="3">DF5081</strain>
    </source>
</reference>
<evidence type="ECO:0000313" key="2">
    <source>
        <dbReference type="EnsemblMetazoa" id="CJA39165.1"/>
    </source>
</evidence>